<dbReference type="InterPro" id="IPR001584">
    <property type="entry name" value="Integrase_cat-core"/>
</dbReference>
<dbReference type="InterPro" id="IPR036397">
    <property type="entry name" value="RNaseH_sf"/>
</dbReference>
<dbReference type="STRING" id="200361.A0A453HQE2"/>
<dbReference type="PANTHER" id="PTHR45835">
    <property type="entry name" value="YALI0A06105P"/>
    <property type="match status" value="1"/>
</dbReference>
<dbReference type="Proteomes" id="UP000015105">
    <property type="component" value="Chromosome 4D"/>
</dbReference>
<dbReference type="Gene3D" id="1.10.340.70">
    <property type="match status" value="1"/>
</dbReference>
<reference evidence="3" key="1">
    <citation type="journal article" date="2014" name="Science">
        <title>Ancient hybridizations among the ancestral genomes of bread wheat.</title>
        <authorList>
            <consortium name="International Wheat Genome Sequencing Consortium,"/>
            <person name="Marcussen T."/>
            <person name="Sandve S.R."/>
            <person name="Heier L."/>
            <person name="Spannagl M."/>
            <person name="Pfeifer M."/>
            <person name="Jakobsen K.S."/>
            <person name="Wulff B.B."/>
            <person name="Steuernagel B."/>
            <person name="Mayer K.F."/>
            <person name="Olsen O.A."/>
        </authorList>
    </citation>
    <scope>NUCLEOTIDE SEQUENCE [LARGE SCALE GENOMIC DNA]</scope>
    <source>
        <strain evidence="3">cv. AL8/78</strain>
    </source>
</reference>
<reference evidence="2" key="5">
    <citation type="journal article" date="2021" name="G3 (Bethesda)">
        <title>Aegilops tauschii genome assembly Aet v5.0 features greater sequence contiguity and improved annotation.</title>
        <authorList>
            <person name="Wang L."/>
            <person name="Zhu T."/>
            <person name="Rodriguez J.C."/>
            <person name="Deal K.R."/>
            <person name="Dubcovsky J."/>
            <person name="McGuire P.E."/>
            <person name="Lux T."/>
            <person name="Spannagl M."/>
            <person name="Mayer K.F.X."/>
            <person name="Baldrich P."/>
            <person name="Meyers B.C."/>
            <person name="Huo N."/>
            <person name="Gu Y.Q."/>
            <person name="Zhou H."/>
            <person name="Devos K.M."/>
            <person name="Bennetzen J.L."/>
            <person name="Unver T."/>
            <person name="Budak H."/>
            <person name="Gulick P.J."/>
            <person name="Galiba G."/>
            <person name="Kalapos B."/>
            <person name="Nelson D.R."/>
            <person name="Li P."/>
            <person name="You F.M."/>
            <person name="Luo M.C."/>
            <person name="Dvorak J."/>
        </authorList>
    </citation>
    <scope>NUCLEOTIDE SEQUENCE [LARGE SCALE GENOMIC DNA]</scope>
    <source>
        <strain evidence="2">cv. AL8/78</strain>
    </source>
</reference>
<evidence type="ECO:0000259" key="1">
    <source>
        <dbReference type="PROSITE" id="PS50994"/>
    </source>
</evidence>
<accession>A0A453HQE2</accession>
<dbReference type="GO" id="GO:0015074">
    <property type="term" value="P:DNA integration"/>
    <property type="evidence" value="ECO:0007669"/>
    <property type="project" value="InterPro"/>
</dbReference>
<reference evidence="2" key="4">
    <citation type="submission" date="2019-03" db="UniProtKB">
        <authorList>
            <consortium name="EnsemblPlants"/>
        </authorList>
    </citation>
    <scope>IDENTIFICATION</scope>
</reference>
<evidence type="ECO:0000313" key="2">
    <source>
        <dbReference type="EnsemblPlants" id="AET4Gv20263100.1"/>
    </source>
</evidence>
<dbReference type="Pfam" id="PF24626">
    <property type="entry name" value="SH3_Tf2-1"/>
    <property type="match status" value="1"/>
</dbReference>
<organism evidence="2 3">
    <name type="scientific">Aegilops tauschii subsp. strangulata</name>
    <name type="common">Goatgrass</name>
    <dbReference type="NCBI Taxonomy" id="200361"/>
    <lineage>
        <taxon>Eukaryota</taxon>
        <taxon>Viridiplantae</taxon>
        <taxon>Streptophyta</taxon>
        <taxon>Embryophyta</taxon>
        <taxon>Tracheophyta</taxon>
        <taxon>Spermatophyta</taxon>
        <taxon>Magnoliopsida</taxon>
        <taxon>Liliopsida</taxon>
        <taxon>Poales</taxon>
        <taxon>Poaceae</taxon>
        <taxon>BOP clade</taxon>
        <taxon>Pooideae</taxon>
        <taxon>Triticodae</taxon>
        <taxon>Triticeae</taxon>
        <taxon>Triticinae</taxon>
        <taxon>Aegilops</taxon>
    </lineage>
</organism>
<dbReference type="InterPro" id="IPR056924">
    <property type="entry name" value="SH3_Tf2-1"/>
</dbReference>
<keyword evidence="3" id="KW-1185">Reference proteome</keyword>
<feature type="domain" description="Integrase catalytic" evidence="1">
    <location>
        <begin position="42"/>
        <end position="207"/>
    </location>
</feature>
<dbReference type="Pfam" id="PF17921">
    <property type="entry name" value="Integrase_H2C2"/>
    <property type="match status" value="1"/>
</dbReference>
<proteinExistence type="predicted"/>
<dbReference type="GO" id="GO:0003676">
    <property type="term" value="F:nucleic acid binding"/>
    <property type="evidence" value="ECO:0007669"/>
    <property type="project" value="InterPro"/>
</dbReference>
<reference evidence="2" key="3">
    <citation type="journal article" date="2017" name="Nature">
        <title>Genome sequence of the progenitor of the wheat D genome Aegilops tauschii.</title>
        <authorList>
            <person name="Luo M.C."/>
            <person name="Gu Y.Q."/>
            <person name="Puiu D."/>
            <person name="Wang H."/>
            <person name="Twardziok S.O."/>
            <person name="Deal K.R."/>
            <person name="Huo N."/>
            <person name="Zhu T."/>
            <person name="Wang L."/>
            <person name="Wang Y."/>
            <person name="McGuire P.E."/>
            <person name="Liu S."/>
            <person name="Long H."/>
            <person name="Ramasamy R.K."/>
            <person name="Rodriguez J.C."/>
            <person name="Van S.L."/>
            <person name="Yuan L."/>
            <person name="Wang Z."/>
            <person name="Xia Z."/>
            <person name="Xiao L."/>
            <person name="Anderson O.D."/>
            <person name="Ouyang S."/>
            <person name="Liang Y."/>
            <person name="Zimin A.V."/>
            <person name="Pertea G."/>
            <person name="Qi P."/>
            <person name="Bennetzen J.L."/>
            <person name="Dai X."/>
            <person name="Dawson M.W."/>
            <person name="Muller H.G."/>
            <person name="Kugler K."/>
            <person name="Rivarola-Duarte L."/>
            <person name="Spannagl M."/>
            <person name="Mayer K.F.X."/>
            <person name="Lu F.H."/>
            <person name="Bevan M.W."/>
            <person name="Leroy P."/>
            <person name="Li P."/>
            <person name="You F.M."/>
            <person name="Sun Q."/>
            <person name="Liu Z."/>
            <person name="Lyons E."/>
            <person name="Wicker T."/>
            <person name="Salzberg S.L."/>
            <person name="Devos K.M."/>
            <person name="Dvorak J."/>
        </authorList>
    </citation>
    <scope>NUCLEOTIDE SEQUENCE [LARGE SCALE GENOMIC DNA]</scope>
    <source>
        <strain evidence="2">cv. AL8/78</strain>
    </source>
</reference>
<dbReference type="SUPFAM" id="SSF53098">
    <property type="entry name" value="Ribonuclease H-like"/>
    <property type="match status" value="1"/>
</dbReference>
<sequence>MYLDLKESFWWTGMKKDIAEYVAVCDVCQRVKAEYQKPAGLLQPLPIPDWKWDKLGMDFIAGLPRTRSGYDSIWVVVDRLTKVAHFIPVKTTYTSAKLAKICMTRIVCLHGVPRTIVSDRGTQFTSKFWHQLHETLGTRLEFSTAFHPQTDGRIERVNQILEDMLRACALDYGSSWDDNFPYAEFSYNNSYQASLKMAPFEALYGRRCRTPLMWDEVGDRKLFGPDLIRDSEEKVKLIRDRLKIAQSRQKSYADAKCKEVTYEVRDRAYLRVSPLRGVKRFAVKAKLAPRFVGPYKVLERMGEVAYKLELPEALSGVHDVFHVSQLKK</sequence>
<dbReference type="InterPro" id="IPR041588">
    <property type="entry name" value="Integrase_H2C2"/>
</dbReference>
<dbReference type="PANTHER" id="PTHR45835:SF99">
    <property type="entry name" value="CHROMO DOMAIN-CONTAINING PROTEIN-RELATED"/>
    <property type="match status" value="1"/>
</dbReference>
<dbReference type="Gramene" id="AET4Gv20263100.1">
    <property type="protein sequence ID" value="AET4Gv20263100.1"/>
    <property type="gene ID" value="AET4Gv20263100"/>
</dbReference>
<dbReference type="PROSITE" id="PS50994">
    <property type="entry name" value="INTEGRASE"/>
    <property type="match status" value="1"/>
</dbReference>
<dbReference type="InterPro" id="IPR012337">
    <property type="entry name" value="RNaseH-like_sf"/>
</dbReference>
<dbReference type="Pfam" id="PF00665">
    <property type="entry name" value="rve"/>
    <property type="match status" value="1"/>
</dbReference>
<dbReference type="Gene3D" id="3.30.420.10">
    <property type="entry name" value="Ribonuclease H-like superfamily/Ribonuclease H"/>
    <property type="match status" value="1"/>
</dbReference>
<dbReference type="AlphaFoldDB" id="A0A453HQE2"/>
<dbReference type="EnsemblPlants" id="AET4Gv20263100.1">
    <property type="protein sequence ID" value="AET4Gv20263100.1"/>
    <property type="gene ID" value="AET4Gv20263100"/>
</dbReference>
<name>A0A453HQE2_AEGTS</name>
<dbReference type="FunFam" id="3.30.420.10:FF:000032">
    <property type="entry name" value="Retrovirus-related Pol polyprotein from transposon 297-like Protein"/>
    <property type="match status" value="1"/>
</dbReference>
<evidence type="ECO:0000313" key="3">
    <source>
        <dbReference type="Proteomes" id="UP000015105"/>
    </source>
</evidence>
<reference evidence="3" key="2">
    <citation type="journal article" date="2017" name="Nat. Plants">
        <title>The Aegilops tauschii genome reveals multiple impacts of transposons.</title>
        <authorList>
            <person name="Zhao G."/>
            <person name="Zou C."/>
            <person name="Li K."/>
            <person name="Wang K."/>
            <person name="Li T."/>
            <person name="Gao L."/>
            <person name="Zhang X."/>
            <person name="Wang H."/>
            <person name="Yang Z."/>
            <person name="Liu X."/>
            <person name="Jiang W."/>
            <person name="Mao L."/>
            <person name="Kong X."/>
            <person name="Jiao Y."/>
            <person name="Jia J."/>
        </authorList>
    </citation>
    <scope>NUCLEOTIDE SEQUENCE [LARGE SCALE GENOMIC DNA]</scope>
    <source>
        <strain evidence="3">cv. AL8/78</strain>
    </source>
</reference>
<protein>
    <recommendedName>
        <fullName evidence="1">Integrase catalytic domain-containing protein</fullName>
    </recommendedName>
</protein>